<evidence type="ECO:0000256" key="1">
    <source>
        <dbReference type="ARBA" id="ARBA00004496"/>
    </source>
</evidence>
<dbReference type="GO" id="GO:0004518">
    <property type="term" value="F:nuclease activity"/>
    <property type="evidence" value="ECO:0007669"/>
    <property type="project" value="UniProtKB-KW"/>
</dbReference>
<dbReference type="SUPFAM" id="SSF52540">
    <property type="entry name" value="P-loop containing nucleoside triphosphate hydrolases"/>
    <property type="match status" value="2"/>
</dbReference>
<dbReference type="eggNOG" id="COG0178">
    <property type="taxonomic scope" value="Bacteria"/>
</dbReference>
<evidence type="ECO:0000256" key="11">
    <source>
        <dbReference type="ARBA" id="ARBA00022881"/>
    </source>
</evidence>
<dbReference type="PANTHER" id="PTHR43152:SF3">
    <property type="entry name" value="UVRABC SYSTEM PROTEIN A"/>
    <property type="match status" value="1"/>
</dbReference>
<evidence type="ECO:0000256" key="9">
    <source>
        <dbReference type="ARBA" id="ARBA00022833"/>
    </source>
</evidence>
<dbReference type="Gene3D" id="3.40.50.300">
    <property type="entry name" value="P-loop containing nucleotide triphosphate hydrolases"/>
    <property type="match status" value="2"/>
</dbReference>
<evidence type="ECO:0000256" key="2">
    <source>
        <dbReference type="ARBA" id="ARBA00022490"/>
    </source>
</evidence>
<dbReference type="STRING" id="574376.BAMA_04600"/>
<keyword evidence="5" id="KW-0547">Nucleotide-binding</keyword>
<evidence type="ECO:0000256" key="16">
    <source>
        <dbReference type="ARBA" id="ARBA00042156"/>
    </source>
</evidence>
<gene>
    <name evidence="18" type="ORF">BAMA_04600</name>
</gene>
<dbReference type="InterPro" id="IPR041102">
    <property type="entry name" value="UvrA_inter"/>
</dbReference>
<reference evidence="18 19" key="1">
    <citation type="submission" date="2014-06" db="EMBL/GenBank/DDBJ databases">
        <title>Draft genome sequence of Bacillus manliponensis JCM 15802 (MCCC 1A00708).</title>
        <authorList>
            <person name="Lai Q."/>
            <person name="Liu Y."/>
            <person name="Shao Z."/>
        </authorList>
    </citation>
    <scope>NUCLEOTIDE SEQUENCE [LARGE SCALE GENOMIC DNA]</scope>
    <source>
        <strain evidence="18 19">JCM 15802</strain>
    </source>
</reference>
<evidence type="ECO:0000256" key="10">
    <source>
        <dbReference type="ARBA" id="ARBA00022840"/>
    </source>
</evidence>
<accession>A0A073JWH1</accession>
<dbReference type="InterPro" id="IPR003439">
    <property type="entry name" value="ABC_transporter-like_ATP-bd"/>
</dbReference>
<keyword evidence="2" id="KW-0963">Cytoplasm</keyword>
<evidence type="ECO:0000256" key="13">
    <source>
        <dbReference type="ARBA" id="ARBA00023204"/>
    </source>
</evidence>
<dbReference type="GO" id="GO:0016887">
    <property type="term" value="F:ATP hydrolysis activity"/>
    <property type="evidence" value="ECO:0007669"/>
    <property type="project" value="InterPro"/>
</dbReference>
<proteinExistence type="inferred from homology"/>
<dbReference type="GO" id="GO:0005737">
    <property type="term" value="C:cytoplasm"/>
    <property type="evidence" value="ECO:0007669"/>
    <property type="project" value="UniProtKB-SubCell"/>
</dbReference>
<dbReference type="InterPro" id="IPR017871">
    <property type="entry name" value="ABC_transporter-like_CS"/>
</dbReference>
<keyword evidence="7" id="KW-0228">DNA excision</keyword>
<dbReference type="InterPro" id="IPR041552">
    <property type="entry name" value="UvrA_DNA-bd"/>
</dbReference>
<dbReference type="GO" id="GO:0003677">
    <property type="term" value="F:DNA binding"/>
    <property type="evidence" value="ECO:0007669"/>
    <property type="project" value="UniProtKB-KW"/>
</dbReference>
<keyword evidence="11" id="KW-0267">Excision nuclease</keyword>
<comment type="subcellular location">
    <subcellularLocation>
        <location evidence="1">Cytoplasm</location>
    </subcellularLocation>
</comment>
<dbReference type="GO" id="GO:0009380">
    <property type="term" value="C:excinuclease repair complex"/>
    <property type="evidence" value="ECO:0007669"/>
    <property type="project" value="InterPro"/>
</dbReference>
<keyword evidence="19" id="KW-1185">Reference proteome</keyword>
<evidence type="ECO:0000256" key="14">
    <source>
        <dbReference type="ARBA" id="ARBA00038000"/>
    </source>
</evidence>
<dbReference type="OrthoDB" id="9809851at2"/>
<evidence type="ECO:0000256" key="7">
    <source>
        <dbReference type="ARBA" id="ARBA00022769"/>
    </source>
</evidence>
<dbReference type="SMART" id="SM00382">
    <property type="entry name" value="AAA"/>
    <property type="match status" value="1"/>
</dbReference>
<evidence type="ECO:0000259" key="17">
    <source>
        <dbReference type="PROSITE" id="PS50893"/>
    </source>
</evidence>
<dbReference type="EMBL" id="JOTN01000013">
    <property type="protein sequence ID" value="KEK18552.1"/>
    <property type="molecule type" value="Genomic_DNA"/>
</dbReference>
<protein>
    <recommendedName>
        <fullName evidence="15">UvrABC system protein A</fullName>
    </recommendedName>
    <alternativeName>
        <fullName evidence="16">Excinuclease ABC subunit A</fullName>
    </alternativeName>
</protein>
<dbReference type="PANTHER" id="PTHR43152">
    <property type="entry name" value="UVRABC SYSTEM PROTEIN A"/>
    <property type="match status" value="1"/>
</dbReference>
<dbReference type="NCBIfam" id="TIGR00630">
    <property type="entry name" value="uvra"/>
    <property type="match status" value="1"/>
</dbReference>
<dbReference type="PROSITE" id="PS00211">
    <property type="entry name" value="ABC_TRANSPORTER_1"/>
    <property type="match status" value="2"/>
</dbReference>
<dbReference type="Gene3D" id="1.20.1580.10">
    <property type="entry name" value="ABC transporter ATPase like domain"/>
    <property type="match status" value="2"/>
</dbReference>
<evidence type="ECO:0000256" key="8">
    <source>
        <dbReference type="ARBA" id="ARBA00022771"/>
    </source>
</evidence>
<dbReference type="Pfam" id="PF17755">
    <property type="entry name" value="UvrA_DNA-bind"/>
    <property type="match status" value="1"/>
</dbReference>
<dbReference type="GO" id="GO:0006289">
    <property type="term" value="P:nucleotide-excision repair"/>
    <property type="evidence" value="ECO:0007669"/>
    <property type="project" value="InterPro"/>
</dbReference>
<evidence type="ECO:0000256" key="5">
    <source>
        <dbReference type="ARBA" id="ARBA00022741"/>
    </source>
</evidence>
<evidence type="ECO:0000256" key="6">
    <source>
        <dbReference type="ARBA" id="ARBA00022763"/>
    </source>
</evidence>
<dbReference type="AlphaFoldDB" id="A0A073JWH1"/>
<keyword evidence="10" id="KW-0067">ATP-binding</keyword>
<keyword evidence="9" id="KW-0862">Zinc</keyword>
<comment type="caution">
    <text evidence="18">The sequence shown here is derived from an EMBL/GenBank/DDBJ whole genome shotgun (WGS) entry which is preliminary data.</text>
</comment>
<dbReference type="PROSITE" id="PS50893">
    <property type="entry name" value="ABC_TRANSPORTER_2"/>
    <property type="match status" value="1"/>
</dbReference>
<dbReference type="Pfam" id="PF17760">
    <property type="entry name" value="UvrA_inter"/>
    <property type="match status" value="1"/>
</dbReference>
<name>A0A073JWH1_9BACI</name>
<feature type="domain" description="ABC transporter" evidence="17">
    <location>
        <begin position="600"/>
        <end position="935"/>
    </location>
</feature>
<dbReference type="Pfam" id="PF00005">
    <property type="entry name" value="ABC_tran"/>
    <property type="match status" value="1"/>
</dbReference>
<dbReference type="InterPro" id="IPR027417">
    <property type="entry name" value="P-loop_NTPase"/>
</dbReference>
<evidence type="ECO:0000256" key="12">
    <source>
        <dbReference type="ARBA" id="ARBA00023125"/>
    </source>
</evidence>
<keyword evidence="13" id="KW-0234">DNA repair</keyword>
<evidence type="ECO:0000256" key="3">
    <source>
        <dbReference type="ARBA" id="ARBA00022723"/>
    </source>
</evidence>
<dbReference type="NCBIfam" id="NF001503">
    <property type="entry name" value="PRK00349.1"/>
    <property type="match status" value="1"/>
</dbReference>
<dbReference type="GO" id="GO:0005524">
    <property type="term" value="F:ATP binding"/>
    <property type="evidence" value="ECO:0007669"/>
    <property type="project" value="UniProtKB-KW"/>
</dbReference>
<dbReference type="InterPro" id="IPR003593">
    <property type="entry name" value="AAA+_ATPase"/>
</dbReference>
<dbReference type="GO" id="GO:0008270">
    <property type="term" value="F:zinc ion binding"/>
    <property type="evidence" value="ECO:0007669"/>
    <property type="project" value="UniProtKB-KW"/>
</dbReference>
<dbReference type="InterPro" id="IPR013815">
    <property type="entry name" value="ATP_grasp_subdomain_1"/>
</dbReference>
<dbReference type="Gene3D" id="3.30.1490.20">
    <property type="entry name" value="ATP-grasp fold, A domain"/>
    <property type="match status" value="1"/>
</dbReference>
<organism evidence="18 19">
    <name type="scientific">Bacillus manliponensis</name>
    <dbReference type="NCBI Taxonomy" id="574376"/>
    <lineage>
        <taxon>Bacteria</taxon>
        <taxon>Bacillati</taxon>
        <taxon>Bacillota</taxon>
        <taxon>Bacilli</taxon>
        <taxon>Bacillales</taxon>
        <taxon>Bacillaceae</taxon>
        <taxon>Bacillus</taxon>
        <taxon>Bacillus cereus group</taxon>
    </lineage>
</organism>
<keyword evidence="3" id="KW-0479">Metal-binding</keyword>
<sequence length="949" mass="105792">MKKRKIKVRGARANNLKNVSLDLDFDSLTVFSGVSGSGKSSLAFDTIFAEGHRRYVDSLSSYARQFLGQIEKPDVDSIEGLTPSVSIEQKVIHKNPRSTVGTVTEIYDYIRILYSTIGIPYCPEHHIPIQPQSIDQMINKLKDLEDGVELYIYAPLVKGGKGEFKNLISDISQKRFIRVRINDELIKPSAKITLDKNKKHTIEALIDKVIFLKENKRRITDSIKRAAREAKGQVLVEAFKGNEKKESYFFNSLQACSTCGYSIDNLSPRNFSFNSPYGACNECHGLGSTLQVNPRLLITNWNKSINDGVFDNWATSTAKWYHNIIDSVCQHYGILKDTPFKDLPSEHRDILLYGSGNEEILFDYQSDRKQRTHTSTFEGVIPNINRRYSASNSASVKEKLEEVMSSIKCQVCHGKRLKISSLAVYIGDKNISQLSEMSIEELYKYFKQIEDQLDNKQLEISSKVLDEILSRLQFLLDVGLEYLTLDREAKTLSGGEAQRIRLATQIGSALSGVIYVLDEPSIGLHQRDNLRLINTLKRLKELGNMVIVVEHDIDTMLAADYIVELGKGAGKDGGEIVAADTPKGFIKGNPSLTSQYLSGAKKIEIPKERRKPNGNYLSIIGAKENNLKSVNVDIPLGVLTCITGVSGSGKSTLINGILYKHLAREINRAHKLLPGLFDNIQGLNHIDRVINIDQSPIGKSPRSNPATYTGMFDEIRDLFAKTTDAKVRGLLKKAFSFNVPGGRCDTCKGDGVVKIEMHYLPDVYVVCDDCEGNRYTQETLSVQFKNKNISDVLNMTVSDAMEFFKDHPKIMRYLQSLSNVGLGYMKIGQPATTLSGGEAQRIKLATELARTSTNKTLYILDEPTTGLHLEDINRILKVLQRLVDKGSSVLVIEHNLDVIKTADYIIDMGPNGGENGGEVVAVGTPEDICRVDSSITGMFLKNTLDLTYN</sequence>
<dbReference type="CDD" id="cd03271">
    <property type="entry name" value="ABC_UvrA_II"/>
    <property type="match status" value="1"/>
</dbReference>
<evidence type="ECO:0000256" key="4">
    <source>
        <dbReference type="ARBA" id="ARBA00022737"/>
    </source>
</evidence>
<keyword evidence="8" id="KW-0863">Zinc-finger</keyword>
<keyword evidence="12" id="KW-0238">DNA-binding</keyword>
<dbReference type="Gene3D" id="1.10.8.280">
    <property type="entry name" value="ABC transporter ATPase domain-like"/>
    <property type="match status" value="1"/>
</dbReference>
<dbReference type="Proteomes" id="UP000027822">
    <property type="component" value="Unassembled WGS sequence"/>
</dbReference>
<evidence type="ECO:0000313" key="18">
    <source>
        <dbReference type="EMBL" id="KEK18552.1"/>
    </source>
</evidence>
<comment type="similarity">
    <text evidence="14">Belongs to the ABC transporter superfamily. UvrA family.</text>
</comment>
<evidence type="ECO:0000256" key="15">
    <source>
        <dbReference type="ARBA" id="ARBA00039316"/>
    </source>
</evidence>
<dbReference type="RefSeq" id="WP_034640580.1">
    <property type="nucleotide sequence ID" value="NZ_CBCSJC010000014.1"/>
</dbReference>
<keyword evidence="4" id="KW-0677">Repeat</keyword>
<keyword evidence="6" id="KW-0227">DNA damage</keyword>
<dbReference type="InterPro" id="IPR004602">
    <property type="entry name" value="UvrA"/>
</dbReference>
<evidence type="ECO:0000313" key="19">
    <source>
        <dbReference type="Proteomes" id="UP000027822"/>
    </source>
</evidence>